<evidence type="ECO:0000259" key="1">
    <source>
        <dbReference type="Pfam" id="PF13456"/>
    </source>
</evidence>
<comment type="caution">
    <text evidence="2">The sequence shown here is derived from an EMBL/GenBank/DDBJ whole genome shotgun (WGS) entry which is preliminary data.</text>
</comment>
<dbReference type="PANTHER" id="PTHR47074">
    <property type="entry name" value="BNAC02G40300D PROTEIN"/>
    <property type="match status" value="1"/>
</dbReference>
<dbReference type="CDD" id="cd06222">
    <property type="entry name" value="RNase_H_like"/>
    <property type="match status" value="1"/>
</dbReference>
<dbReference type="Pfam" id="PF13456">
    <property type="entry name" value="RVT_3"/>
    <property type="match status" value="1"/>
</dbReference>
<accession>A0A7J6GGQ1</accession>
<keyword evidence="3" id="KW-1185">Reference proteome</keyword>
<proteinExistence type="predicted"/>
<dbReference type="InterPro" id="IPR052929">
    <property type="entry name" value="RNase_H-like_EbsB-rel"/>
</dbReference>
<dbReference type="GO" id="GO:0003676">
    <property type="term" value="F:nucleic acid binding"/>
    <property type="evidence" value="ECO:0007669"/>
    <property type="project" value="InterPro"/>
</dbReference>
<name>A0A7J6GGQ1_CANSA</name>
<evidence type="ECO:0000313" key="3">
    <source>
        <dbReference type="Proteomes" id="UP000583929"/>
    </source>
</evidence>
<gene>
    <name evidence="2" type="ORF">G4B88_009426</name>
</gene>
<dbReference type="InterPro" id="IPR002156">
    <property type="entry name" value="RNaseH_domain"/>
</dbReference>
<dbReference type="Proteomes" id="UP000583929">
    <property type="component" value="Unassembled WGS sequence"/>
</dbReference>
<protein>
    <recommendedName>
        <fullName evidence="1">RNase H type-1 domain-containing protein</fullName>
    </recommendedName>
</protein>
<sequence>MKQHAESNTCHDLVIFLVHVSSIGDVQYDLGHLLAVNEDICHALWHCPKVQKVWKLFGFRKLIPLLLTKAADVLWWLHEYLHNEEFFKFMGLTWSIWQRRNSFVFKHKIIDERIWTSWDLDLISTHLEPHQQTRKIPAIQPNSSWIPPPQKFFLINTDASLNSGQQGCAISAVIRDPNGVLVVAETTYIPGCLSVLLAEATAILLGIQLAIRWSISNAQVGSDC</sequence>
<dbReference type="InterPro" id="IPR044730">
    <property type="entry name" value="RNase_H-like_dom_plant"/>
</dbReference>
<organism evidence="2 3">
    <name type="scientific">Cannabis sativa</name>
    <name type="common">Hemp</name>
    <name type="synonym">Marijuana</name>
    <dbReference type="NCBI Taxonomy" id="3483"/>
    <lineage>
        <taxon>Eukaryota</taxon>
        <taxon>Viridiplantae</taxon>
        <taxon>Streptophyta</taxon>
        <taxon>Embryophyta</taxon>
        <taxon>Tracheophyta</taxon>
        <taxon>Spermatophyta</taxon>
        <taxon>Magnoliopsida</taxon>
        <taxon>eudicotyledons</taxon>
        <taxon>Gunneridae</taxon>
        <taxon>Pentapetalae</taxon>
        <taxon>rosids</taxon>
        <taxon>fabids</taxon>
        <taxon>Rosales</taxon>
        <taxon>Cannabaceae</taxon>
        <taxon>Cannabis</taxon>
    </lineage>
</organism>
<reference evidence="2 3" key="1">
    <citation type="journal article" date="2020" name="bioRxiv">
        <title>Sequence and annotation of 42 cannabis genomes reveals extensive copy number variation in cannabinoid synthesis and pathogen resistance genes.</title>
        <authorList>
            <person name="Mckernan K.J."/>
            <person name="Helbert Y."/>
            <person name="Kane L.T."/>
            <person name="Ebling H."/>
            <person name="Zhang L."/>
            <person name="Liu B."/>
            <person name="Eaton Z."/>
            <person name="Mclaughlin S."/>
            <person name="Kingan S."/>
            <person name="Baybayan P."/>
            <person name="Concepcion G."/>
            <person name="Jordan M."/>
            <person name="Riva A."/>
            <person name="Barbazuk W."/>
            <person name="Harkins T."/>
        </authorList>
    </citation>
    <scope>NUCLEOTIDE SEQUENCE [LARGE SCALE GENOMIC DNA]</scope>
    <source>
        <strain evidence="3">cv. Jamaican Lion 4</strain>
        <tissue evidence="2">Leaf</tissue>
    </source>
</reference>
<feature type="domain" description="RNase H type-1" evidence="1">
    <location>
        <begin position="156"/>
        <end position="224"/>
    </location>
</feature>
<dbReference type="AlphaFoldDB" id="A0A7J6GGQ1"/>
<dbReference type="GO" id="GO:0004523">
    <property type="term" value="F:RNA-DNA hybrid ribonuclease activity"/>
    <property type="evidence" value="ECO:0007669"/>
    <property type="project" value="InterPro"/>
</dbReference>
<dbReference type="EMBL" id="JAATIQ010000104">
    <property type="protein sequence ID" value="KAF4382136.1"/>
    <property type="molecule type" value="Genomic_DNA"/>
</dbReference>
<evidence type="ECO:0000313" key="2">
    <source>
        <dbReference type="EMBL" id="KAF4382136.1"/>
    </source>
</evidence>
<dbReference type="PANTHER" id="PTHR47074:SF11">
    <property type="entry name" value="REVERSE TRANSCRIPTASE-LIKE PROTEIN"/>
    <property type="match status" value="1"/>
</dbReference>